<organism evidence="2 3">
    <name type="scientific">Salmo salar</name>
    <name type="common">Atlantic salmon</name>
    <dbReference type="NCBI Taxonomy" id="8030"/>
    <lineage>
        <taxon>Eukaryota</taxon>
        <taxon>Metazoa</taxon>
        <taxon>Chordata</taxon>
        <taxon>Craniata</taxon>
        <taxon>Vertebrata</taxon>
        <taxon>Euteleostomi</taxon>
        <taxon>Actinopterygii</taxon>
        <taxon>Neopterygii</taxon>
        <taxon>Teleostei</taxon>
        <taxon>Protacanthopterygii</taxon>
        <taxon>Salmoniformes</taxon>
        <taxon>Salmonidae</taxon>
        <taxon>Salmoninae</taxon>
        <taxon>Salmo</taxon>
    </lineage>
</organism>
<feature type="compositionally biased region" description="Basic and acidic residues" evidence="1">
    <location>
        <begin position="46"/>
        <end position="62"/>
    </location>
</feature>
<accession>A0A1S3RHR0</accession>
<sequence length="316" mass="35229">MDITTTADAATVKPEPTAMEESEAQEPRTSEKIDLSLDDIIKLNKKENKANKAANKARDRRTTNKNTVLKKLDRAGQQRTFPFRRGPYQFQQGPYKSRYMAPPIPGYYRVKPYLRKTPFGAHHLKGVSPLKRPPLNTKEGAQFGKRKPLFKGAFYQPYRGPPGALRRPPPQFRGQKKPPFQPKQRQGGRKPFILNRGFPAANGKIDKYQKLRSWKKAPSGVSTLTVSLPNSKANSEPTAKAKQATVMDRSSPSGASPQPKGIPLRFNFKATINQTGVTLNDRFTGMRIWAGPGQGPQRGSGRGRGRGREGRTVILQ</sequence>
<dbReference type="AlphaFoldDB" id="A0A1S3RHR0"/>
<feature type="region of interest" description="Disordered" evidence="1">
    <location>
        <begin position="214"/>
        <end position="262"/>
    </location>
</feature>
<dbReference type="GeneID" id="106603111"/>
<dbReference type="KEGG" id="sasa:106603111"/>
<dbReference type="GO" id="GO:0006406">
    <property type="term" value="P:mRNA export from nucleus"/>
    <property type="evidence" value="ECO:0007669"/>
    <property type="project" value="InterPro"/>
</dbReference>
<proteinExistence type="predicted"/>
<dbReference type="RefSeq" id="XP_014051823.1">
    <property type="nucleotide sequence ID" value="XM_014196348.2"/>
</dbReference>
<dbReference type="GO" id="GO:0003729">
    <property type="term" value="F:mRNA binding"/>
    <property type="evidence" value="ECO:0007669"/>
    <property type="project" value="InterPro"/>
</dbReference>
<evidence type="ECO:0000313" key="2">
    <source>
        <dbReference type="Proteomes" id="UP001652741"/>
    </source>
</evidence>
<feature type="region of interest" description="Disordered" evidence="1">
    <location>
        <begin position="287"/>
        <end position="316"/>
    </location>
</feature>
<gene>
    <name evidence="3" type="primary">LOC106603111</name>
</gene>
<dbReference type="OrthoDB" id="9898865at2759"/>
<feature type="region of interest" description="Disordered" evidence="1">
    <location>
        <begin position="159"/>
        <end position="199"/>
    </location>
</feature>
<dbReference type="Pfam" id="PF07078">
    <property type="entry name" value="FYTT"/>
    <property type="match status" value="1"/>
</dbReference>
<reference evidence="3" key="1">
    <citation type="submission" date="2025-08" db="UniProtKB">
        <authorList>
            <consortium name="RefSeq"/>
        </authorList>
    </citation>
    <scope>IDENTIFICATION</scope>
</reference>
<name>A0A1S3RHR0_SALSA</name>
<evidence type="ECO:0000256" key="1">
    <source>
        <dbReference type="SAM" id="MobiDB-lite"/>
    </source>
</evidence>
<protein>
    <submittedName>
        <fullName evidence="3">UAP56-interacting factor</fullName>
    </submittedName>
</protein>
<feature type="compositionally biased region" description="Gly residues" evidence="1">
    <location>
        <begin position="292"/>
        <end position="302"/>
    </location>
</feature>
<feature type="region of interest" description="Disordered" evidence="1">
    <location>
        <begin position="46"/>
        <end position="65"/>
    </location>
</feature>
<dbReference type="InterPro" id="IPR009782">
    <property type="entry name" value="FYTTD1"/>
</dbReference>
<evidence type="ECO:0000313" key="3">
    <source>
        <dbReference type="RefSeq" id="XP_014051823.1"/>
    </source>
</evidence>
<feature type="compositionally biased region" description="Basic and acidic residues" evidence="1">
    <location>
        <begin position="25"/>
        <end position="35"/>
    </location>
</feature>
<dbReference type="Proteomes" id="UP001652741">
    <property type="component" value="Chromosome ssa04"/>
</dbReference>
<keyword evidence="2" id="KW-1185">Reference proteome</keyword>
<feature type="compositionally biased region" description="Polar residues" evidence="1">
    <location>
        <begin position="220"/>
        <end position="237"/>
    </location>
</feature>
<dbReference type="PANTHER" id="PTHR21038">
    <property type="entry name" value="40-2-3 PROTEIN-RELATED"/>
    <property type="match status" value="1"/>
</dbReference>
<feature type="region of interest" description="Disordered" evidence="1">
    <location>
        <begin position="1"/>
        <end position="35"/>
    </location>
</feature>
<dbReference type="PANTHER" id="PTHR21038:SF3">
    <property type="entry name" value="UAP56-INTERACTING FACTOR"/>
    <property type="match status" value="1"/>
</dbReference>
<dbReference type="GO" id="GO:0016607">
    <property type="term" value="C:nuclear speck"/>
    <property type="evidence" value="ECO:0007669"/>
    <property type="project" value="TreeGrafter"/>
</dbReference>
<feature type="compositionally biased region" description="Basic and acidic residues" evidence="1">
    <location>
        <begin position="306"/>
        <end position="316"/>
    </location>
</feature>